<dbReference type="InterPro" id="IPR036397">
    <property type="entry name" value="RNaseH_sf"/>
</dbReference>
<dbReference type="Proteomes" id="UP001054252">
    <property type="component" value="Unassembled WGS sequence"/>
</dbReference>
<evidence type="ECO:0008006" key="3">
    <source>
        <dbReference type="Google" id="ProtNLM"/>
    </source>
</evidence>
<organism evidence="1 2">
    <name type="scientific">Rubroshorea leprosula</name>
    <dbReference type="NCBI Taxonomy" id="152421"/>
    <lineage>
        <taxon>Eukaryota</taxon>
        <taxon>Viridiplantae</taxon>
        <taxon>Streptophyta</taxon>
        <taxon>Embryophyta</taxon>
        <taxon>Tracheophyta</taxon>
        <taxon>Spermatophyta</taxon>
        <taxon>Magnoliopsida</taxon>
        <taxon>eudicotyledons</taxon>
        <taxon>Gunneridae</taxon>
        <taxon>Pentapetalae</taxon>
        <taxon>rosids</taxon>
        <taxon>malvids</taxon>
        <taxon>Malvales</taxon>
        <taxon>Dipterocarpaceae</taxon>
        <taxon>Rubroshorea</taxon>
    </lineage>
</organism>
<accession>A0AAV5LXQ9</accession>
<comment type="caution">
    <text evidence="1">The sequence shown here is derived from an EMBL/GenBank/DDBJ whole genome shotgun (WGS) entry which is preliminary data.</text>
</comment>
<dbReference type="AlphaFoldDB" id="A0AAV5LXQ9"/>
<dbReference type="PANTHER" id="PTHR47074">
    <property type="entry name" value="BNAC02G40300D PROTEIN"/>
    <property type="match status" value="1"/>
</dbReference>
<dbReference type="GO" id="GO:0003676">
    <property type="term" value="F:nucleic acid binding"/>
    <property type="evidence" value="ECO:0007669"/>
    <property type="project" value="InterPro"/>
</dbReference>
<proteinExistence type="predicted"/>
<sequence length="249" mass="28810">MLAKQSWRLMQDPTTLCYQNINSIPLSKNCGHDCLIWRHTTNGQFVVRSAYRFSWDAIYGSSLGEYNELMKPVWTVAWHMDTVPKAEESPYHVFFTYHWSKQVWVGSCPFFAVNNIKPQEYLDDFLNSLLKLNRKQKEWISKYMKEYTTTADIGNQIHQSEQRACQNVWQPPQGHMIKLNTDAAIPQNQNTTSLGVVLQNSEKTVLGARLRTCTFQGMVLQEEVMAIEFALQLGKEFGCKKIEIESDNV</sequence>
<protein>
    <recommendedName>
        <fullName evidence="3">RNase H type-1 domain-containing protein</fullName>
    </recommendedName>
</protein>
<dbReference type="InterPro" id="IPR012337">
    <property type="entry name" value="RNaseH-like_sf"/>
</dbReference>
<dbReference type="InterPro" id="IPR052929">
    <property type="entry name" value="RNase_H-like_EbsB-rel"/>
</dbReference>
<evidence type="ECO:0000313" key="2">
    <source>
        <dbReference type="Proteomes" id="UP001054252"/>
    </source>
</evidence>
<dbReference type="SUPFAM" id="SSF53098">
    <property type="entry name" value="Ribonuclease H-like"/>
    <property type="match status" value="1"/>
</dbReference>
<keyword evidence="2" id="KW-1185">Reference proteome</keyword>
<dbReference type="EMBL" id="BPVZ01000154">
    <property type="protein sequence ID" value="GKV41957.1"/>
    <property type="molecule type" value="Genomic_DNA"/>
</dbReference>
<dbReference type="Gene3D" id="3.30.420.10">
    <property type="entry name" value="Ribonuclease H-like superfamily/Ribonuclease H"/>
    <property type="match status" value="1"/>
</dbReference>
<gene>
    <name evidence="1" type="ORF">SLEP1_g49423</name>
</gene>
<reference evidence="1 2" key="1">
    <citation type="journal article" date="2021" name="Commun. Biol.">
        <title>The genome of Shorea leprosula (Dipterocarpaceae) highlights the ecological relevance of drought in aseasonal tropical rainforests.</title>
        <authorList>
            <person name="Ng K.K.S."/>
            <person name="Kobayashi M.J."/>
            <person name="Fawcett J.A."/>
            <person name="Hatakeyama M."/>
            <person name="Paape T."/>
            <person name="Ng C.H."/>
            <person name="Ang C.C."/>
            <person name="Tnah L.H."/>
            <person name="Lee C.T."/>
            <person name="Nishiyama T."/>
            <person name="Sese J."/>
            <person name="O'Brien M.J."/>
            <person name="Copetti D."/>
            <person name="Mohd Noor M.I."/>
            <person name="Ong R.C."/>
            <person name="Putra M."/>
            <person name="Sireger I.Z."/>
            <person name="Indrioko S."/>
            <person name="Kosugi Y."/>
            <person name="Izuno A."/>
            <person name="Isagi Y."/>
            <person name="Lee S.L."/>
            <person name="Shimizu K.K."/>
        </authorList>
    </citation>
    <scope>NUCLEOTIDE SEQUENCE [LARGE SCALE GENOMIC DNA]</scope>
    <source>
        <strain evidence="1">214</strain>
    </source>
</reference>
<dbReference type="PANTHER" id="PTHR47074:SF21">
    <property type="entry name" value="RNASE H TYPE-1 DOMAIN-CONTAINING PROTEIN"/>
    <property type="match status" value="1"/>
</dbReference>
<evidence type="ECO:0000313" key="1">
    <source>
        <dbReference type="EMBL" id="GKV41957.1"/>
    </source>
</evidence>
<name>A0AAV5LXQ9_9ROSI</name>